<dbReference type="RefSeq" id="WP_266341850.1">
    <property type="nucleotide sequence ID" value="NZ_JAPKNH010000001.1"/>
</dbReference>
<dbReference type="Pfam" id="PF08808">
    <property type="entry name" value="RES"/>
    <property type="match status" value="1"/>
</dbReference>
<proteinExistence type="predicted"/>
<evidence type="ECO:0000313" key="3">
    <source>
        <dbReference type="Proteomes" id="UP001596150"/>
    </source>
</evidence>
<name>A0ABW0PVZ7_9HYPH</name>
<dbReference type="InterPro" id="IPR014914">
    <property type="entry name" value="RES_dom"/>
</dbReference>
<organism evidence="2 3">
    <name type="scientific">Kaistia terrae</name>
    <dbReference type="NCBI Taxonomy" id="537017"/>
    <lineage>
        <taxon>Bacteria</taxon>
        <taxon>Pseudomonadati</taxon>
        <taxon>Pseudomonadota</taxon>
        <taxon>Alphaproteobacteria</taxon>
        <taxon>Hyphomicrobiales</taxon>
        <taxon>Kaistiaceae</taxon>
        <taxon>Kaistia</taxon>
    </lineage>
</organism>
<sequence length="146" mass="15981">MIAWRISRAPYADLSGTGARLYGGRWNSPGRALIYAAETAALAVLEVRVHLDLTPDLLPDDYVLTGIALGGIAVETLDTLPDTPQAFGDDWLAEARTPVLRVPSFIVPESFNLLLNPAHRDAAGLKVTSRRPFRFDTRLWQSGEVP</sequence>
<protein>
    <submittedName>
        <fullName evidence="2">RES family NAD+ phosphorylase</fullName>
    </submittedName>
</protein>
<reference evidence="3" key="1">
    <citation type="journal article" date="2019" name="Int. J. Syst. Evol. Microbiol.">
        <title>The Global Catalogue of Microorganisms (GCM) 10K type strain sequencing project: providing services to taxonomists for standard genome sequencing and annotation.</title>
        <authorList>
            <consortium name="The Broad Institute Genomics Platform"/>
            <consortium name="The Broad Institute Genome Sequencing Center for Infectious Disease"/>
            <person name="Wu L."/>
            <person name="Ma J."/>
        </authorList>
    </citation>
    <scope>NUCLEOTIDE SEQUENCE [LARGE SCALE GENOMIC DNA]</scope>
    <source>
        <strain evidence="3">KACC 12633</strain>
    </source>
</reference>
<evidence type="ECO:0000259" key="1">
    <source>
        <dbReference type="SMART" id="SM00953"/>
    </source>
</evidence>
<dbReference type="SMART" id="SM00953">
    <property type="entry name" value="RES"/>
    <property type="match status" value="1"/>
</dbReference>
<keyword evidence="3" id="KW-1185">Reference proteome</keyword>
<accession>A0ABW0PVZ7</accession>
<dbReference type="EMBL" id="JBHSML010000003">
    <property type="protein sequence ID" value="MFC5515932.1"/>
    <property type="molecule type" value="Genomic_DNA"/>
</dbReference>
<dbReference type="Proteomes" id="UP001596150">
    <property type="component" value="Unassembled WGS sequence"/>
</dbReference>
<gene>
    <name evidence="2" type="ORF">ACFPP9_09145</name>
</gene>
<feature type="domain" description="RES" evidence="1">
    <location>
        <begin position="13"/>
        <end position="129"/>
    </location>
</feature>
<comment type="caution">
    <text evidence="2">The sequence shown here is derived from an EMBL/GenBank/DDBJ whole genome shotgun (WGS) entry which is preliminary data.</text>
</comment>
<evidence type="ECO:0000313" key="2">
    <source>
        <dbReference type="EMBL" id="MFC5515932.1"/>
    </source>
</evidence>